<keyword evidence="6" id="KW-1133">Transmembrane helix</keyword>
<dbReference type="Proteomes" id="UP000752171">
    <property type="component" value="Unassembled WGS sequence"/>
</dbReference>
<gene>
    <name evidence="7" type="primary">TNFSF13</name>
    <name evidence="7" type="ORF">AMEX_G91</name>
</gene>
<keyword evidence="3" id="KW-0964">Secreted</keyword>
<evidence type="ECO:0000256" key="3">
    <source>
        <dbReference type="ARBA" id="ARBA00022525"/>
    </source>
</evidence>
<comment type="subcellular location">
    <subcellularLocation>
        <location evidence="1">Secreted</location>
    </subcellularLocation>
</comment>
<dbReference type="GO" id="GO:0005615">
    <property type="term" value="C:extracellular space"/>
    <property type="evidence" value="ECO:0007669"/>
    <property type="project" value="UniProtKB-KW"/>
</dbReference>
<dbReference type="GO" id="GO:0005125">
    <property type="term" value="F:cytokine activity"/>
    <property type="evidence" value="ECO:0007669"/>
    <property type="project" value="UniProtKB-KW"/>
</dbReference>
<feature type="transmembrane region" description="Helical" evidence="6">
    <location>
        <begin position="6"/>
        <end position="25"/>
    </location>
</feature>
<sequence>MEKRYVVLVTLSCTCLVLTLLFVQWRHIRLLRLQLMDLEHTVSALRTGQEGARCLSGTCCGVGECTPEYSSVCLSVFLSVLSGPCRDLLRGRCSKLYTIIKFYLLQVLYKDNTWVMGHVITKRLKGAETKLMKCLKSMPSNLSEPVNTCYTAGVHYLESGSVLELSVPRQSAELILWSHATFMGIFSI</sequence>
<dbReference type="InterPro" id="IPR051748">
    <property type="entry name" value="TNF_Ligand_Superfamily"/>
</dbReference>
<dbReference type="PANTHER" id="PTHR15151">
    <property type="entry name" value="PROTEIN EIGER"/>
    <property type="match status" value="1"/>
</dbReference>
<dbReference type="AlphaFoldDB" id="A0A8T2MJB3"/>
<dbReference type="GO" id="GO:0030890">
    <property type="term" value="P:positive regulation of B cell proliferation"/>
    <property type="evidence" value="ECO:0007669"/>
    <property type="project" value="TreeGrafter"/>
</dbReference>
<evidence type="ECO:0000256" key="2">
    <source>
        <dbReference type="ARBA" id="ARBA00022514"/>
    </source>
</evidence>
<dbReference type="PANTHER" id="PTHR15151:SF24">
    <property type="entry name" value="A PROLIFERATION-INDUCING LIGAND-LIKE PROTEIN-RELATED"/>
    <property type="match status" value="1"/>
</dbReference>
<protein>
    <submittedName>
        <fullName evidence="7">Tumor necrosis factor ligand superfamily member 13-like</fullName>
    </submittedName>
</protein>
<evidence type="ECO:0000256" key="5">
    <source>
        <dbReference type="ARBA" id="ARBA00023180"/>
    </source>
</evidence>
<comment type="caution">
    <text evidence="7">The sequence shown here is derived from an EMBL/GenBank/DDBJ whole genome shotgun (WGS) entry which is preliminary data.</text>
</comment>
<evidence type="ECO:0000256" key="1">
    <source>
        <dbReference type="ARBA" id="ARBA00004613"/>
    </source>
</evidence>
<evidence type="ECO:0000313" key="7">
    <source>
        <dbReference type="EMBL" id="KAG9281566.1"/>
    </source>
</evidence>
<evidence type="ECO:0000313" key="8">
    <source>
        <dbReference type="Proteomes" id="UP000752171"/>
    </source>
</evidence>
<dbReference type="SUPFAM" id="SSF49842">
    <property type="entry name" value="TNF-like"/>
    <property type="match status" value="1"/>
</dbReference>
<keyword evidence="4" id="KW-1015">Disulfide bond</keyword>
<name>A0A8T2MJB3_ASTMX</name>
<keyword evidence="6" id="KW-0472">Membrane</keyword>
<evidence type="ECO:0000256" key="6">
    <source>
        <dbReference type="SAM" id="Phobius"/>
    </source>
</evidence>
<keyword evidence="6" id="KW-0812">Transmembrane</keyword>
<organism evidence="7 8">
    <name type="scientific">Astyanax mexicanus</name>
    <name type="common">Blind cave fish</name>
    <name type="synonym">Astyanax fasciatus mexicanus</name>
    <dbReference type="NCBI Taxonomy" id="7994"/>
    <lineage>
        <taxon>Eukaryota</taxon>
        <taxon>Metazoa</taxon>
        <taxon>Chordata</taxon>
        <taxon>Craniata</taxon>
        <taxon>Vertebrata</taxon>
        <taxon>Euteleostomi</taxon>
        <taxon>Actinopterygii</taxon>
        <taxon>Neopterygii</taxon>
        <taxon>Teleostei</taxon>
        <taxon>Ostariophysi</taxon>
        <taxon>Characiformes</taxon>
        <taxon>Characoidei</taxon>
        <taxon>Acestrorhamphidae</taxon>
        <taxon>Acestrorhamphinae</taxon>
        <taxon>Astyanax</taxon>
    </lineage>
</organism>
<dbReference type="Gene3D" id="2.60.120.40">
    <property type="match status" value="1"/>
</dbReference>
<evidence type="ECO:0000256" key="4">
    <source>
        <dbReference type="ARBA" id="ARBA00023157"/>
    </source>
</evidence>
<reference evidence="7 8" key="1">
    <citation type="submission" date="2021-07" db="EMBL/GenBank/DDBJ databases">
        <authorList>
            <person name="Imarazene B."/>
            <person name="Zahm M."/>
            <person name="Klopp C."/>
            <person name="Cabau C."/>
            <person name="Beille S."/>
            <person name="Jouanno E."/>
            <person name="Castinel A."/>
            <person name="Lluch J."/>
            <person name="Gil L."/>
            <person name="Kuchtly C."/>
            <person name="Lopez Roques C."/>
            <person name="Donnadieu C."/>
            <person name="Parrinello H."/>
            <person name="Journot L."/>
            <person name="Du K."/>
            <person name="Schartl M."/>
            <person name="Retaux S."/>
            <person name="Guiguen Y."/>
        </authorList>
    </citation>
    <scope>NUCLEOTIDE SEQUENCE [LARGE SCALE GENOMIC DNA]</scope>
    <source>
        <strain evidence="7">Pach_M1</strain>
        <tissue evidence="7">Testis</tissue>
    </source>
</reference>
<proteinExistence type="predicted"/>
<keyword evidence="5" id="KW-0325">Glycoprotein</keyword>
<dbReference type="EMBL" id="JAICCE010000001">
    <property type="protein sequence ID" value="KAG9281566.1"/>
    <property type="molecule type" value="Genomic_DNA"/>
</dbReference>
<dbReference type="InterPro" id="IPR008983">
    <property type="entry name" value="Tumour_necrosis_fac-like_dom"/>
</dbReference>
<accession>A0A8T2MJB3</accession>
<keyword evidence="2" id="KW-0202">Cytokine</keyword>